<name>A0ABD5VKW5_9EURY</name>
<comment type="caution">
    <text evidence="2">The sequence shown here is derived from an EMBL/GenBank/DDBJ whole genome shotgun (WGS) entry which is preliminary data.</text>
</comment>
<reference evidence="2 3" key="1">
    <citation type="journal article" date="2019" name="Int. J. Syst. Evol. Microbiol.">
        <title>The Global Catalogue of Microorganisms (GCM) 10K type strain sequencing project: providing services to taxonomists for standard genome sequencing and annotation.</title>
        <authorList>
            <consortium name="The Broad Institute Genomics Platform"/>
            <consortium name="The Broad Institute Genome Sequencing Center for Infectious Disease"/>
            <person name="Wu L."/>
            <person name="Ma J."/>
        </authorList>
    </citation>
    <scope>NUCLEOTIDE SEQUENCE [LARGE SCALE GENOMIC DNA]</scope>
    <source>
        <strain evidence="2 3">GX26</strain>
    </source>
</reference>
<accession>A0ABD5VKW5</accession>
<dbReference type="Proteomes" id="UP001596395">
    <property type="component" value="Unassembled WGS sequence"/>
</dbReference>
<gene>
    <name evidence="2" type="ORF">ACFQGB_18410</name>
</gene>
<evidence type="ECO:0000313" key="3">
    <source>
        <dbReference type="Proteomes" id="UP001596395"/>
    </source>
</evidence>
<dbReference type="AlphaFoldDB" id="A0ABD5VKW5"/>
<proteinExistence type="predicted"/>
<organism evidence="2 3">
    <name type="scientific">Halorubellus litoreus</name>
    <dbReference type="NCBI Taxonomy" id="755308"/>
    <lineage>
        <taxon>Archaea</taxon>
        <taxon>Methanobacteriati</taxon>
        <taxon>Methanobacteriota</taxon>
        <taxon>Stenosarchaea group</taxon>
        <taxon>Halobacteria</taxon>
        <taxon>Halobacteriales</taxon>
        <taxon>Halorubellaceae</taxon>
        <taxon>Halorubellus</taxon>
    </lineage>
</organism>
<dbReference type="RefSeq" id="WP_336351788.1">
    <property type="nucleotide sequence ID" value="NZ_JAZAQL010000004.1"/>
</dbReference>
<evidence type="ECO:0000313" key="2">
    <source>
        <dbReference type="EMBL" id="MFC6954845.1"/>
    </source>
</evidence>
<keyword evidence="3" id="KW-1185">Reference proteome</keyword>
<dbReference type="EMBL" id="JBHSXN010000004">
    <property type="protein sequence ID" value="MFC6954845.1"/>
    <property type="molecule type" value="Genomic_DNA"/>
</dbReference>
<protein>
    <submittedName>
        <fullName evidence="2">Uncharacterized protein</fullName>
    </submittedName>
</protein>
<evidence type="ECO:0000256" key="1">
    <source>
        <dbReference type="SAM" id="MobiDB-lite"/>
    </source>
</evidence>
<sequence length="193" mass="20710">MHERPRDSAFYETIIEHLVDDCPWVAVDGEIRPSEVAATAADPTTVAELQLTHLYTDAELYCKLPDPGEGAAAHLVLYQGLDRAIDGRGDASDDGFVEALATAHETIASVHASEYVTPAADPTVVLEAHVPHSYTEGKLYSMMTAITATALRVQRLHGDLRATVNAVSNVESDGGHRRSPLAFESSVGSACQR</sequence>
<feature type="region of interest" description="Disordered" evidence="1">
    <location>
        <begin position="171"/>
        <end position="193"/>
    </location>
</feature>